<dbReference type="CDD" id="cd02440">
    <property type="entry name" value="AdoMet_MTases"/>
    <property type="match status" value="1"/>
</dbReference>
<dbReference type="EMBL" id="MDKC01000002">
    <property type="protein sequence ID" value="ODG93290.1"/>
    <property type="molecule type" value="Genomic_DNA"/>
</dbReference>
<dbReference type="Proteomes" id="UP000094580">
    <property type="component" value="Unassembled WGS sequence"/>
</dbReference>
<organism evidence="2 3">
    <name type="scientific">Gottfriedia luciferensis</name>
    <dbReference type="NCBI Taxonomy" id="178774"/>
    <lineage>
        <taxon>Bacteria</taxon>
        <taxon>Bacillati</taxon>
        <taxon>Bacillota</taxon>
        <taxon>Bacilli</taxon>
        <taxon>Bacillales</taxon>
        <taxon>Bacillaceae</taxon>
        <taxon>Gottfriedia</taxon>
    </lineage>
</organism>
<protein>
    <submittedName>
        <fullName evidence="2">Phosphatidylethanolamine N-methyltransferase</fullName>
    </submittedName>
</protein>
<sequence length="212" mass="24512">MNNRWNKLIYKIWSRLYDNFFNTGRFLHARKEVFSNTNFLKNQKILFVGVGTGADLELINHKHLDITSIDYSDDMLNKAKEKFKDSSIKFLKMDAQDMSLSDSYFDVVIGSLVLSVVPDADKCLKEMLRVLKPSGEIIIFDKFAPKNKGLSPFKKAIRPLIKLLGTDIGVNFEKLYEKNKDHLIVKVDIPIMFDGMYRKIIIKKVNTDDILL</sequence>
<dbReference type="Gene3D" id="3.40.50.150">
    <property type="entry name" value="Vaccinia Virus protein VP39"/>
    <property type="match status" value="1"/>
</dbReference>
<dbReference type="PANTHER" id="PTHR45036:SF1">
    <property type="entry name" value="METHYLTRANSFERASE LIKE 7A"/>
    <property type="match status" value="1"/>
</dbReference>
<proteinExistence type="predicted"/>
<dbReference type="RefSeq" id="WP_069032367.1">
    <property type="nucleotide sequence ID" value="NZ_MDKC01000002.1"/>
</dbReference>
<evidence type="ECO:0000259" key="1">
    <source>
        <dbReference type="Pfam" id="PF08241"/>
    </source>
</evidence>
<comment type="caution">
    <text evidence="2">The sequence shown here is derived from an EMBL/GenBank/DDBJ whole genome shotgun (WGS) entry which is preliminary data.</text>
</comment>
<dbReference type="InterPro" id="IPR052356">
    <property type="entry name" value="Thiol_S-MT"/>
</dbReference>
<reference evidence="2 3" key="1">
    <citation type="submission" date="2016-07" db="EMBL/GenBank/DDBJ databases">
        <authorList>
            <person name="Townsley L."/>
            <person name="Shank E.A."/>
        </authorList>
    </citation>
    <scope>NUCLEOTIDE SEQUENCE [LARGE SCALE GENOMIC DNA]</scope>
    <source>
        <strain evidence="2 3">CH01</strain>
    </source>
</reference>
<dbReference type="InterPro" id="IPR029063">
    <property type="entry name" value="SAM-dependent_MTases_sf"/>
</dbReference>
<evidence type="ECO:0000313" key="3">
    <source>
        <dbReference type="Proteomes" id="UP000094580"/>
    </source>
</evidence>
<dbReference type="SUPFAM" id="SSF53335">
    <property type="entry name" value="S-adenosyl-L-methionine-dependent methyltransferases"/>
    <property type="match status" value="1"/>
</dbReference>
<accession>A0ABX2ZU11</accession>
<keyword evidence="3" id="KW-1185">Reference proteome</keyword>
<feature type="domain" description="Methyltransferase type 11" evidence="1">
    <location>
        <begin position="48"/>
        <end position="139"/>
    </location>
</feature>
<dbReference type="InterPro" id="IPR013216">
    <property type="entry name" value="Methyltransf_11"/>
</dbReference>
<gene>
    <name evidence="2" type="ORF">BED47_03100</name>
</gene>
<name>A0ABX2ZU11_9BACI</name>
<dbReference type="Pfam" id="PF08241">
    <property type="entry name" value="Methyltransf_11"/>
    <property type="match status" value="1"/>
</dbReference>
<evidence type="ECO:0000313" key="2">
    <source>
        <dbReference type="EMBL" id="ODG93290.1"/>
    </source>
</evidence>
<dbReference type="PANTHER" id="PTHR45036">
    <property type="entry name" value="METHYLTRANSFERASE LIKE 7B"/>
    <property type="match status" value="1"/>
</dbReference>